<evidence type="ECO:0008006" key="3">
    <source>
        <dbReference type="Google" id="ProtNLM"/>
    </source>
</evidence>
<dbReference type="AlphaFoldDB" id="A0A7J6MHU2"/>
<sequence length="228" mass="25070">MTITLVKASKRKLYDPLEGICREVDRTLAELGDPSPVIVERCDGMKLDRITGVEALDRCLASTGVTRISGGGSIPAMVQLIEAAIRDNNRRGNPCIIVGRMARILPILESLNISNGTSEEALGRLTLYDVKEAEELLKVLHRASQEAWQTEHSHTLIVFESLASILSPFEFAVHKSTRRLVDVVYRQIAALEASVPCATVVIREPHIPSRAWLSLTGPTKDVHLQVTS</sequence>
<proteinExistence type="predicted"/>
<comment type="caution">
    <text evidence="1">The sequence shown here is derived from an EMBL/GenBank/DDBJ whole genome shotgun (WGS) entry which is preliminary data.</text>
</comment>
<dbReference type="EMBL" id="JAAPAO010000142">
    <property type="protein sequence ID" value="KAF4671054.1"/>
    <property type="molecule type" value="Genomic_DNA"/>
</dbReference>
<evidence type="ECO:0000313" key="2">
    <source>
        <dbReference type="Proteomes" id="UP000591131"/>
    </source>
</evidence>
<protein>
    <recommendedName>
        <fullName evidence="3">DNA recombination and repair protein Rad51-like C-terminal domain-containing protein</fullName>
    </recommendedName>
</protein>
<name>A0A7J6MHU2_PERCH</name>
<gene>
    <name evidence="1" type="ORF">FOL47_001719</name>
</gene>
<reference evidence="1 2" key="1">
    <citation type="submission" date="2020-04" db="EMBL/GenBank/DDBJ databases">
        <title>Perkinsus chesapeaki whole genome sequence.</title>
        <authorList>
            <person name="Bogema D.R."/>
        </authorList>
    </citation>
    <scope>NUCLEOTIDE SEQUENCE [LARGE SCALE GENOMIC DNA]</scope>
    <source>
        <strain evidence="1">ATCC PRA-425</strain>
    </source>
</reference>
<keyword evidence="2" id="KW-1185">Reference proteome</keyword>
<dbReference type="OrthoDB" id="10402277at2759"/>
<accession>A0A7J6MHU2</accession>
<organism evidence="1 2">
    <name type="scientific">Perkinsus chesapeaki</name>
    <name type="common">Clam parasite</name>
    <name type="synonym">Perkinsus andrewsi</name>
    <dbReference type="NCBI Taxonomy" id="330153"/>
    <lineage>
        <taxon>Eukaryota</taxon>
        <taxon>Sar</taxon>
        <taxon>Alveolata</taxon>
        <taxon>Perkinsozoa</taxon>
        <taxon>Perkinsea</taxon>
        <taxon>Perkinsida</taxon>
        <taxon>Perkinsidae</taxon>
        <taxon>Perkinsus</taxon>
    </lineage>
</organism>
<evidence type="ECO:0000313" key="1">
    <source>
        <dbReference type="EMBL" id="KAF4671054.1"/>
    </source>
</evidence>
<dbReference type="Proteomes" id="UP000591131">
    <property type="component" value="Unassembled WGS sequence"/>
</dbReference>